<dbReference type="PROSITE" id="PS00599">
    <property type="entry name" value="AA_TRANSFER_CLASS_2"/>
    <property type="match status" value="1"/>
</dbReference>
<evidence type="ECO:0000313" key="9">
    <source>
        <dbReference type="Proteomes" id="UP001303046"/>
    </source>
</evidence>
<dbReference type="InterPro" id="IPR015421">
    <property type="entry name" value="PyrdxlP-dep_Trfase_major"/>
</dbReference>
<dbReference type="InterPro" id="IPR050087">
    <property type="entry name" value="AON_synthase_class-II"/>
</dbReference>
<protein>
    <recommendedName>
        <fullName evidence="7">Aminotransferase class I/classII large domain-containing protein</fullName>
    </recommendedName>
</protein>
<evidence type="ECO:0000256" key="4">
    <source>
        <dbReference type="ARBA" id="ARBA00022898"/>
    </source>
</evidence>
<feature type="domain" description="Aminotransferase class I/classII large" evidence="7">
    <location>
        <begin position="165"/>
        <end position="515"/>
    </location>
</feature>
<comment type="cofactor">
    <cofactor evidence="1 6">
        <name>pyridoxal 5'-phosphate</name>
        <dbReference type="ChEBI" id="CHEBI:597326"/>
    </cofactor>
</comment>
<dbReference type="Pfam" id="PF00155">
    <property type="entry name" value="Aminotran_1_2"/>
    <property type="match status" value="1"/>
</dbReference>
<dbReference type="Proteomes" id="UP001303046">
    <property type="component" value="Unassembled WGS sequence"/>
</dbReference>
<organism evidence="8 9">
    <name type="scientific">Necator americanus</name>
    <name type="common">Human hookworm</name>
    <dbReference type="NCBI Taxonomy" id="51031"/>
    <lineage>
        <taxon>Eukaryota</taxon>
        <taxon>Metazoa</taxon>
        <taxon>Ecdysozoa</taxon>
        <taxon>Nematoda</taxon>
        <taxon>Chromadorea</taxon>
        <taxon>Rhabditida</taxon>
        <taxon>Rhabditina</taxon>
        <taxon>Rhabditomorpha</taxon>
        <taxon>Strongyloidea</taxon>
        <taxon>Ancylostomatidae</taxon>
        <taxon>Bunostominae</taxon>
        <taxon>Necator</taxon>
    </lineage>
</organism>
<dbReference type="Gene3D" id="3.90.1150.10">
    <property type="entry name" value="Aspartate Aminotransferase, domain 1"/>
    <property type="match status" value="1"/>
</dbReference>
<keyword evidence="4 6" id="KW-0663">Pyridoxal phosphate</keyword>
<dbReference type="PANTHER" id="PTHR13693:SF54">
    <property type="entry name" value="SERINE PALMITOYLTRANSFERASE 3"/>
    <property type="match status" value="1"/>
</dbReference>
<evidence type="ECO:0000256" key="6">
    <source>
        <dbReference type="RuleBase" id="RU003693"/>
    </source>
</evidence>
<comment type="similarity">
    <text evidence="2 6">Belongs to the class-II pyridoxal-phosphate-dependent aminotransferase family.</text>
</comment>
<keyword evidence="5" id="KW-0012">Acyltransferase</keyword>
<reference evidence="8 9" key="1">
    <citation type="submission" date="2023-08" db="EMBL/GenBank/DDBJ databases">
        <title>A Necator americanus chromosomal reference genome.</title>
        <authorList>
            <person name="Ilik V."/>
            <person name="Petrzelkova K.J."/>
            <person name="Pardy F."/>
            <person name="Fuh T."/>
            <person name="Niatou-Singa F.S."/>
            <person name="Gouil Q."/>
            <person name="Baker L."/>
            <person name="Ritchie M.E."/>
            <person name="Jex A.R."/>
            <person name="Gazzola D."/>
            <person name="Li H."/>
            <person name="Toshio Fujiwara R."/>
            <person name="Zhan B."/>
            <person name="Aroian R.V."/>
            <person name="Pafco B."/>
            <person name="Schwarz E.M."/>
        </authorList>
    </citation>
    <scope>NUCLEOTIDE SEQUENCE [LARGE SCALE GENOMIC DNA]</scope>
    <source>
        <strain evidence="8 9">Aroian</strain>
        <tissue evidence="8">Whole animal</tissue>
    </source>
</reference>
<evidence type="ECO:0000256" key="1">
    <source>
        <dbReference type="ARBA" id="ARBA00001933"/>
    </source>
</evidence>
<dbReference type="CDD" id="cd06454">
    <property type="entry name" value="KBL_like"/>
    <property type="match status" value="1"/>
</dbReference>
<keyword evidence="3" id="KW-0808">Transferase</keyword>
<evidence type="ECO:0000256" key="5">
    <source>
        <dbReference type="ARBA" id="ARBA00023315"/>
    </source>
</evidence>
<dbReference type="InterPro" id="IPR015424">
    <property type="entry name" value="PyrdxlP-dep_Trfase"/>
</dbReference>
<dbReference type="InterPro" id="IPR001917">
    <property type="entry name" value="Aminotrans_II_pyridoxalP_BS"/>
</dbReference>
<dbReference type="PANTHER" id="PTHR13693">
    <property type="entry name" value="CLASS II AMINOTRANSFERASE/8-AMINO-7-OXONONANOATE SYNTHASE"/>
    <property type="match status" value="1"/>
</dbReference>
<sequence>MWLPCSESMSCSSSSRSSEESLEVVELADCDLTEPSCSDVDLNSKLSKWERGDCNGESIMEEPPFHISLMVKLSCAVMFLAGVFADWLRSRGFIRVKVATDDPRHKGFAPLDDHFEAVYINHIYRKSSDVVNRPISSVAASVMRLKDRYSDDNGWTQKFTGTESEVINMGSYNYLGFSHNDGPCAEEAVRFIDKYGIHIGGTRHERGNHAVHAEIEKCVAHYLGVDAAICFPMGFGTNSMNIPSLVDKGSLILSDELNHASLVLGCRVSGATIKVFKHNDAKDCERKLRNALCEPSPKTGKPYNKVLIVIEGIYSMEGTIVNLPEFIRIKKTYKTYLFLDEAHSVGVVEYWGCNAKDVDVMMGTLTKSFAAAGGYIGGTKALIDHIRYSSAGPCYGAAMSPPIVAQVLSSMKVMCGEDGTDIGARKAVQLLRNSRYFRRRLKQMGFLIYGHEDSPVVPLMTFYITKVVEFSRRTLKYNIGLVAVGFPATPLTKARVRFCLSADHTKEQLDYVLDVVDKIGDTTNTKYGSKQNYGKTIEY</sequence>
<keyword evidence="9" id="KW-1185">Reference proteome</keyword>
<name>A0ABR1DXN6_NECAM</name>
<dbReference type="Gene3D" id="3.40.640.10">
    <property type="entry name" value="Type I PLP-dependent aspartate aminotransferase-like (Major domain)"/>
    <property type="match status" value="1"/>
</dbReference>
<evidence type="ECO:0000259" key="7">
    <source>
        <dbReference type="Pfam" id="PF00155"/>
    </source>
</evidence>
<dbReference type="InterPro" id="IPR004839">
    <property type="entry name" value="Aminotransferase_I/II_large"/>
</dbReference>
<accession>A0ABR1DXN6</accession>
<proteinExistence type="inferred from homology"/>
<evidence type="ECO:0000256" key="2">
    <source>
        <dbReference type="ARBA" id="ARBA00008392"/>
    </source>
</evidence>
<evidence type="ECO:0000256" key="3">
    <source>
        <dbReference type="ARBA" id="ARBA00022679"/>
    </source>
</evidence>
<gene>
    <name evidence="8" type="primary">Necator_chrV.g18687</name>
    <name evidence="8" type="ORF">RB195_013896</name>
</gene>
<dbReference type="SUPFAM" id="SSF53383">
    <property type="entry name" value="PLP-dependent transferases"/>
    <property type="match status" value="1"/>
</dbReference>
<comment type="caution">
    <text evidence="8">The sequence shown here is derived from an EMBL/GenBank/DDBJ whole genome shotgun (WGS) entry which is preliminary data.</text>
</comment>
<dbReference type="InterPro" id="IPR015422">
    <property type="entry name" value="PyrdxlP-dep_Trfase_small"/>
</dbReference>
<dbReference type="EMBL" id="JAVFWL010000005">
    <property type="protein sequence ID" value="KAK6755195.1"/>
    <property type="molecule type" value="Genomic_DNA"/>
</dbReference>
<evidence type="ECO:0000313" key="8">
    <source>
        <dbReference type="EMBL" id="KAK6755195.1"/>
    </source>
</evidence>